<dbReference type="PROSITE" id="PS51257">
    <property type="entry name" value="PROKAR_LIPOPROTEIN"/>
    <property type="match status" value="1"/>
</dbReference>
<evidence type="ECO:0000256" key="1">
    <source>
        <dbReference type="SAM" id="MobiDB-lite"/>
    </source>
</evidence>
<evidence type="ECO:0000313" key="2">
    <source>
        <dbReference type="EMBL" id="AGZ44141.1"/>
    </source>
</evidence>
<dbReference type="STRING" id="1246995.AFR_29400"/>
<feature type="region of interest" description="Disordered" evidence="1">
    <location>
        <begin position="79"/>
        <end position="104"/>
    </location>
</feature>
<proteinExistence type="predicted"/>
<keyword evidence="3" id="KW-1185">Reference proteome</keyword>
<feature type="compositionally biased region" description="Basic and acidic residues" evidence="1">
    <location>
        <begin position="94"/>
        <end position="104"/>
    </location>
</feature>
<dbReference type="PATRIC" id="fig|1246995.3.peg.5959"/>
<dbReference type="Proteomes" id="UP000017746">
    <property type="component" value="Chromosome"/>
</dbReference>
<reference evidence="2 3" key="1">
    <citation type="journal article" date="2014" name="J. Biotechnol.">
        <title>Complete genome sequence of the actinobacterium Actinoplanes friuliensis HAG 010964, producer of the lipopeptide antibiotic friulimycin.</title>
        <authorList>
            <person name="Ruckert C."/>
            <person name="Szczepanowski R."/>
            <person name="Albersmeier A."/>
            <person name="Goesmann A."/>
            <person name="Fischer N."/>
            <person name="Steinkamper A."/>
            <person name="Puhler A."/>
            <person name="Biener R."/>
            <person name="Schwartz D."/>
            <person name="Kalinowski J."/>
        </authorList>
    </citation>
    <scope>NUCLEOTIDE SEQUENCE [LARGE SCALE GENOMIC DNA]</scope>
    <source>
        <strain evidence="2 3">DSM 7358</strain>
    </source>
</reference>
<sequence>MMVKSVRLGCVAVAAVFGIGACSGGDPEPTPPPVASIVQPSAPASAPAVAERPRLRIDGTEADYQLLLKPYQKCMKAQGVTSEKGTSSWATGDDAPKEQREAQKACEQFWPLPAWERDPANPEAKDFARDVVKCLKGKGVKYVDVEPDGIGITSGGSNNDSRSISLTGEFLDDCEREVAAGK</sequence>
<protein>
    <recommendedName>
        <fullName evidence="4">Lipoprotein</fullName>
    </recommendedName>
</protein>
<dbReference type="KEGG" id="afs:AFR_29400"/>
<feature type="region of interest" description="Disordered" evidence="1">
    <location>
        <begin position="30"/>
        <end position="50"/>
    </location>
</feature>
<accession>U5W893</accession>
<gene>
    <name evidence="2" type="ORF">AFR_29400</name>
</gene>
<dbReference type="AlphaFoldDB" id="U5W893"/>
<dbReference type="EMBL" id="CP006272">
    <property type="protein sequence ID" value="AGZ44141.1"/>
    <property type="molecule type" value="Genomic_DNA"/>
</dbReference>
<name>U5W893_9ACTN</name>
<feature type="compositionally biased region" description="Polar residues" evidence="1">
    <location>
        <begin position="79"/>
        <end position="90"/>
    </location>
</feature>
<evidence type="ECO:0008006" key="4">
    <source>
        <dbReference type="Google" id="ProtNLM"/>
    </source>
</evidence>
<feature type="compositionally biased region" description="Low complexity" evidence="1">
    <location>
        <begin position="35"/>
        <end position="50"/>
    </location>
</feature>
<dbReference type="HOGENOM" id="CLU_1369725_0_0_11"/>
<dbReference type="eggNOG" id="ENOG5033K4F">
    <property type="taxonomic scope" value="Bacteria"/>
</dbReference>
<organism evidence="2 3">
    <name type="scientific">Actinoplanes friuliensis DSM 7358</name>
    <dbReference type="NCBI Taxonomy" id="1246995"/>
    <lineage>
        <taxon>Bacteria</taxon>
        <taxon>Bacillati</taxon>
        <taxon>Actinomycetota</taxon>
        <taxon>Actinomycetes</taxon>
        <taxon>Micromonosporales</taxon>
        <taxon>Micromonosporaceae</taxon>
        <taxon>Actinoplanes</taxon>
    </lineage>
</organism>
<evidence type="ECO:0000313" key="3">
    <source>
        <dbReference type="Proteomes" id="UP000017746"/>
    </source>
</evidence>